<accession>A0A098G5D7</accession>
<dbReference type="CDD" id="cd00865">
    <property type="entry name" value="PEBP_bact_arch"/>
    <property type="match status" value="1"/>
</dbReference>
<organism evidence="2 3">
    <name type="scientific">Legionella fallonii LLAP-10</name>
    <dbReference type="NCBI Taxonomy" id="1212491"/>
    <lineage>
        <taxon>Bacteria</taxon>
        <taxon>Pseudomonadati</taxon>
        <taxon>Pseudomonadota</taxon>
        <taxon>Gammaproteobacteria</taxon>
        <taxon>Legionellales</taxon>
        <taxon>Legionellaceae</taxon>
        <taxon>Legionella</taxon>
    </lineage>
</organism>
<dbReference type="AlphaFoldDB" id="A0A098G5D7"/>
<dbReference type="PROSITE" id="PS51257">
    <property type="entry name" value="PROKAR_LIPOPROTEIN"/>
    <property type="match status" value="1"/>
</dbReference>
<dbReference type="RefSeq" id="WP_045096126.1">
    <property type="nucleotide sequence ID" value="NZ_LN614827.1"/>
</dbReference>
<dbReference type="InterPro" id="IPR008914">
    <property type="entry name" value="PEBP"/>
</dbReference>
<dbReference type="KEGG" id="lfa:LFA_2300"/>
<feature type="signal peptide" evidence="1">
    <location>
        <begin position="1"/>
        <end position="21"/>
    </location>
</feature>
<dbReference type="SUPFAM" id="SSF49777">
    <property type="entry name" value="PEBP-like"/>
    <property type="match status" value="1"/>
</dbReference>
<dbReference type="PANTHER" id="PTHR30289:SF1">
    <property type="entry name" value="PEBP (PHOSPHATIDYLETHANOLAMINE-BINDING PROTEIN) FAMILY PROTEIN"/>
    <property type="match status" value="1"/>
</dbReference>
<protein>
    <recommendedName>
        <fullName evidence="4">YbhB/YbcL family Raf kinase inhibitor-like protein</fullName>
    </recommendedName>
</protein>
<dbReference type="InterPro" id="IPR036610">
    <property type="entry name" value="PEBP-like_sf"/>
</dbReference>
<evidence type="ECO:0000313" key="3">
    <source>
        <dbReference type="Proteomes" id="UP000032430"/>
    </source>
</evidence>
<keyword evidence="3" id="KW-1185">Reference proteome</keyword>
<keyword evidence="1" id="KW-0732">Signal</keyword>
<reference evidence="3" key="1">
    <citation type="submission" date="2014-09" db="EMBL/GenBank/DDBJ databases">
        <authorList>
            <person name="Gomez-Valero L."/>
        </authorList>
    </citation>
    <scope>NUCLEOTIDE SEQUENCE [LARGE SCALE GENOMIC DNA]</scope>
    <source>
        <strain evidence="3">ATCC700992</strain>
    </source>
</reference>
<dbReference type="Proteomes" id="UP000032430">
    <property type="component" value="Chromosome I"/>
</dbReference>
<proteinExistence type="predicted"/>
<dbReference type="STRING" id="1212491.LFA_2300"/>
<feature type="chain" id="PRO_5001935470" description="YbhB/YbcL family Raf kinase inhibitor-like protein" evidence="1">
    <location>
        <begin position="22"/>
        <end position="170"/>
    </location>
</feature>
<name>A0A098G5D7_9GAMM</name>
<sequence length="170" mass="18429">MNKVSVLLFALLISLSCKNFATDLTLESPAFSANSMIPGKYTCDGANQSPPLSWKDSSTETQSYVLLVDDPDASGGTWNHWVLFNIPASIKQLNEGALIPPGAISGKNSWNGNGYNGPCPPSGTHRYFFKLYALNTLLNLNSAASENEVMVAMREHLIASSELIGLYQKK</sequence>
<evidence type="ECO:0008006" key="4">
    <source>
        <dbReference type="Google" id="ProtNLM"/>
    </source>
</evidence>
<dbReference type="EMBL" id="LN614827">
    <property type="protein sequence ID" value="CEG57672.1"/>
    <property type="molecule type" value="Genomic_DNA"/>
</dbReference>
<dbReference type="NCBIfam" id="TIGR00481">
    <property type="entry name" value="YbhB/YbcL family Raf kinase inhibitor-like protein"/>
    <property type="match status" value="1"/>
</dbReference>
<dbReference type="InterPro" id="IPR005247">
    <property type="entry name" value="YbhB_YbcL/LppC-like"/>
</dbReference>
<dbReference type="OrthoDB" id="9797506at2"/>
<evidence type="ECO:0000313" key="2">
    <source>
        <dbReference type="EMBL" id="CEG57672.1"/>
    </source>
</evidence>
<gene>
    <name evidence="2" type="ORF">LFA_2300</name>
</gene>
<dbReference type="Gene3D" id="3.90.280.10">
    <property type="entry name" value="PEBP-like"/>
    <property type="match status" value="1"/>
</dbReference>
<dbReference type="Pfam" id="PF01161">
    <property type="entry name" value="PBP"/>
    <property type="match status" value="1"/>
</dbReference>
<dbReference type="HOGENOM" id="CLU_083918_3_2_6"/>
<dbReference type="PANTHER" id="PTHR30289">
    <property type="entry name" value="UNCHARACTERIZED PROTEIN YBCL-RELATED"/>
    <property type="match status" value="1"/>
</dbReference>
<evidence type="ECO:0000256" key="1">
    <source>
        <dbReference type="SAM" id="SignalP"/>
    </source>
</evidence>